<sequence>MNENTKTDVNDFNNRLNILENSVSEIYSLLFPIHSPKKFTLNNSHLTNSDLILNQVNSNYRSDFKIEILKILDNELNERFKRKNQVIILGLKRTDDYKSLNIIFKSLNQPIPLKFNRLTTTNRENNYPNPLICDLKNEHHVENLLICAHKLKYIGDFENVYINKNLTKSQRIQNSIARKIRKKTNNFKNYKEISEENPTGNQNLDSVSSQVGSKLSKATTSMANLNPNVSQTSLNLSQSTTVKTKPINYSLKVYSSQELNVTNYLNLICKSATSSKFATFDSLLIKLVTI</sequence>
<dbReference type="EMBL" id="CAJNOC010000769">
    <property type="protein sequence ID" value="CAF0801175.1"/>
    <property type="molecule type" value="Genomic_DNA"/>
</dbReference>
<name>A0A813SXI6_9BILA</name>
<dbReference type="AlphaFoldDB" id="A0A813SXI6"/>
<comment type="caution">
    <text evidence="1">The sequence shown here is derived from an EMBL/GenBank/DDBJ whole genome shotgun (WGS) entry which is preliminary data.</text>
</comment>
<reference evidence="1" key="1">
    <citation type="submission" date="2021-02" db="EMBL/GenBank/DDBJ databases">
        <authorList>
            <person name="Nowell W R."/>
        </authorList>
    </citation>
    <scope>NUCLEOTIDE SEQUENCE</scope>
    <source>
        <strain evidence="1">Ploen Becks lab</strain>
    </source>
</reference>
<proteinExistence type="predicted"/>
<gene>
    <name evidence="1" type="ORF">OXX778_LOCUS6475</name>
</gene>
<accession>A0A813SXI6</accession>
<organism evidence="1 2">
    <name type="scientific">Brachionus calyciflorus</name>
    <dbReference type="NCBI Taxonomy" id="104777"/>
    <lineage>
        <taxon>Eukaryota</taxon>
        <taxon>Metazoa</taxon>
        <taxon>Spiralia</taxon>
        <taxon>Gnathifera</taxon>
        <taxon>Rotifera</taxon>
        <taxon>Eurotatoria</taxon>
        <taxon>Monogononta</taxon>
        <taxon>Pseudotrocha</taxon>
        <taxon>Ploima</taxon>
        <taxon>Brachionidae</taxon>
        <taxon>Brachionus</taxon>
    </lineage>
</organism>
<evidence type="ECO:0000313" key="1">
    <source>
        <dbReference type="EMBL" id="CAF0801175.1"/>
    </source>
</evidence>
<protein>
    <submittedName>
        <fullName evidence="1">Uncharacterized protein</fullName>
    </submittedName>
</protein>
<evidence type="ECO:0000313" key="2">
    <source>
        <dbReference type="Proteomes" id="UP000663879"/>
    </source>
</evidence>
<dbReference type="Proteomes" id="UP000663879">
    <property type="component" value="Unassembled WGS sequence"/>
</dbReference>
<keyword evidence="2" id="KW-1185">Reference proteome</keyword>